<accession>A0A183TSG0</accession>
<evidence type="ECO:0000313" key="1">
    <source>
        <dbReference type="EMBL" id="VDM05794.1"/>
    </source>
</evidence>
<evidence type="ECO:0000313" key="3">
    <source>
        <dbReference type="WBParaSite" id="SSLN_0002013701-mRNA-1"/>
    </source>
</evidence>
<dbReference type="AlphaFoldDB" id="A0A183TSG0"/>
<dbReference type="Proteomes" id="UP000275846">
    <property type="component" value="Unassembled WGS sequence"/>
</dbReference>
<organism evidence="3">
    <name type="scientific">Schistocephalus solidus</name>
    <name type="common">Tapeworm</name>
    <dbReference type="NCBI Taxonomy" id="70667"/>
    <lineage>
        <taxon>Eukaryota</taxon>
        <taxon>Metazoa</taxon>
        <taxon>Spiralia</taxon>
        <taxon>Lophotrochozoa</taxon>
        <taxon>Platyhelminthes</taxon>
        <taxon>Cestoda</taxon>
        <taxon>Eucestoda</taxon>
        <taxon>Diphyllobothriidea</taxon>
        <taxon>Diphyllobothriidae</taxon>
        <taxon>Schistocephalus</taxon>
    </lineage>
</organism>
<name>A0A183TSG0_SCHSO</name>
<reference evidence="3" key="1">
    <citation type="submission" date="2016-06" db="UniProtKB">
        <authorList>
            <consortium name="WormBaseParasite"/>
        </authorList>
    </citation>
    <scope>IDENTIFICATION</scope>
</reference>
<dbReference type="WBParaSite" id="SSLN_0002013701-mRNA-1">
    <property type="protein sequence ID" value="SSLN_0002013701-mRNA-1"/>
    <property type="gene ID" value="SSLN_0002013701"/>
</dbReference>
<evidence type="ECO:0000313" key="2">
    <source>
        <dbReference type="Proteomes" id="UP000275846"/>
    </source>
</evidence>
<protein>
    <submittedName>
        <fullName evidence="3">Secreted protein</fullName>
    </submittedName>
</protein>
<sequence>MLMTCAAEDIQGGGLDSVPQLGRAVLHGDIRVNDWKVGQSVGQFVAEMEMVSRHIQQNSFNLPCGRLPWGPLRGSRQSIILEMTRR</sequence>
<proteinExistence type="predicted"/>
<reference evidence="1 2" key="2">
    <citation type="submission" date="2018-11" db="EMBL/GenBank/DDBJ databases">
        <authorList>
            <consortium name="Pathogen Informatics"/>
        </authorList>
    </citation>
    <scope>NUCLEOTIDE SEQUENCE [LARGE SCALE GENOMIC DNA]</scope>
    <source>
        <strain evidence="1 2">NST_G2</strain>
    </source>
</reference>
<dbReference type="EMBL" id="UYSU01047383">
    <property type="protein sequence ID" value="VDM05794.1"/>
    <property type="molecule type" value="Genomic_DNA"/>
</dbReference>
<gene>
    <name evidence="1" type="ORF">SSLN_LOCUS19408</name>
</gene>
<keyword evidence="2" id="KW-1185">Reference proteome</keyword>
<dbReference type="OrthoDB" id="6322150at2759"/>